<evidence type="ECO:0000313" key="1">
    <source>
        <dbReference type="EMBL" id="JAD72470.1"/>
    </source>
</evidence>
<protein>
    <submittedName>
        <fullName evidence="1">Uncharacterized protein</fullName>
    </submittedName>
</protein>
<organism evidence="1">
    <name type="scientific">Arundo donax</name>
    <name type="common">Giant reed</name>
    <name type="synonym">Donax arundinaceus</name>
    <dbReference type="NCBI Taxonomy" id="35708"/>
    <lineage>
        <taxon>Eukaryota</taxon>
        <taxon>Viridiplantae</taxon>
        <taxon>Streptophyta</taxon>
        <taxon>Embryophyta</taxon>
        <taxon>Tracheophyta</taxon>
        <taxon>Spermatophyta</taxon>
        <taxon>Magnoliopsida</taxon>
        <taxon>Liliopsida</taxon>
        <taxon>Poales</taxon>
        <taxon>Poaceae</taxon>
        <taxon>PACMAD clade</taxon>
        <taxon>Arundinoideae</taxon>
        <taxon>Arundineae</taxon>
        <taxon>Arundo</taxon>
    </lineage>
</organism>
<dbReference type="AlphaFoldDB" id="A0A0A9CGE4"/>
<dbReference type="EMBL" id="GBRH01225425">
    <property type="protein sequence ID" value="JAD72470.1"/>
    <property type="molecule type" value="Transcribed_RNA"/>
</dbReference>
<accession>A0A0A9CGE4</accession>
<proteinExistence type="predicted"/>
<reference evidence="1" key="2">
    <citation type="journal article" date="2015" name="Data Brief">
        <title>Shoot transcriptome of the giant reed, Arundo donax.</title>
        <authorList>
            <person name="Barrero R.A."/>
            <person name="Guerrero F.D."/>
            <person name="Moolhuijzen P."/>
            <person name="Goolsby J.A."/>
            <person name="Tidwell J."/>
            <person name="Bellgard S.E."/>
            <person name="Bellgard M.I."/>
        </authorList>
    </citation>
    <scope>NUCLEOTIDE SEQUENCE</scope>
    <source>
        <tissue evidence="1">Shoot tissue taken approximately 20 cm above the soil surface</tissue>
    </source>
</reference>
<name>A0A0A9CGE4_ARUDO</name>
<reference evidence="1" key="1">
    <citation type="submission" date="2014-09" db="EMBL/GenBank/DDBJ databases">
        <authorList>
            <person name="Magalhaes I.L.F."/>
            <person name="Oliveira U."/>
            <person name="Santos F.R."/>
            <person name="Vidigal T.H.D.A."/>
            <person name="Brescovit A.D."/>
            <person name="Santos A.J."/>
        </authorList>
    </citation>
    <scope>NUCLEOTIDE SEQUENCE</scope>
    <source>
        <tissue evidence="1">Shoot tissue taken approximately 20 cm above the soil surface</tissue>
    </source>
</reference>
<sequence length="20" mass="2353">MVAIVFRYLRGHALMYCCCC</sequence>